<feature type="compositionally biased region" description="Pro residues" evidence="1">
    <location>
        <begin position="141"/>
        <end position="152"/>
    </location>
</feature>
<feature type="region of interest" description="Disordered" evidence="1">
    <location>
        <begin position="286"/>
        <end position="322"/>
    </location>
</feature>
<feature type="region of interest" description="Disordered" evidence="1">
    <location>
        <begin position="100"/>
        <end position="175"/>
    </location>
</feature>
<dbReference type="AlphaFoldDB" id="A0A182K853"/>
<organism evidence="2 3">
    <name type="scientific">Anopheles christyi</name>
    <dbReference type="NCBI Taxonomy" id="43041"/>
    <lineage>
        <taxon>Eukaryota</taxon>
        <taxon>Metazoa</taxon>
        <taxon>Ecdysozoa</taxon>
        <taxon>Arthropoda</taxon>
        <taxon>Hexapoda</taxon>
        <taxon>Insecta</taxon>
        <taxon>Pterygota</taxon>
        <taxon>Neoptera</taxon>
        <taxon>Endopterygota</taxon>
        <taxon>Diptera</taxon>
        <taxon>Nematocera</taxon>
        <taxon>Culicoidea</taxon>
        <taxon>Culicidae</taxon>
        <taxon>Anophelinae</taxon>
        <taxon>Anopheles</taxon>
    </lineage>
</organism>
<proteinExistence type="predicted"/>
<feature type="compositionally biased region" description="Polar residues" evidence="1">
    <location>
        <begin position="1"/>
        <end position="17"/>
    </location>
</feature>
<evidence type="ECO:0000256" key="1">
    <source>
        <dbReference type="SAM" id="MobiDB-lite"/>
    </source>
</evidence>
<feature type="compositionally biased region" description="Low complexity" evidence="1">
    <location>
        <begin position="309"/>
        <end position="318"/>
    </location>
</feature>
<accession>A0A182K853</accession>
<dbReference type="Proteomes" id="UP000075881">
    <property type="component" value="Unassembled WGS sequence"/>
</dbReference>
<reference evidence="3" key="1">
    <citation type="submission" date="2013-03" db="EMBL/GenBank/DDBJ databases">
        <title>The Genome Sequence of Anopheles christyi ACHKN1017.</title>
        <authorList>
            <consortium name="The Broad Institute Genomics Platform"/>
            <person name="Neafsey D.E."/>
            <person name="Besansky N."/>
            <person name="Walker B."/>
            <person name="Young S.K."/>
            <person name="Zeng Q."/>
            <person name="Gargeya S."/>
            <person name="Fitzgerald M."/>
            <person name="Haas B."/>
            <person name="Abouelleil A."/>
            <person name="Allen A.W."/>
            <person name="Alvarado L."/>
            <person name="Arachchi H.M."/>
            <person name="Berlin A.M."/>
            <person name="Chapman S.B."/>
            <person name="Gainer-Dewar J."/>
            <person name="Goldberg J."/>
            <person name="Griggs A."/>
            <person name="Gujja S."/>
            <person name="Hansen M."/>
            <person name="Howarth C."/>
            <person name="Imamovic A."/>
            <person name="Ireland A."/>
            <person name="Larimer J."/>
            <person name="McCowan C."/>
            <person name="Murphy C."/>
            <person name="Pearson M."/>
            <person name="Poon T.W."/>
            <person name="Priest M."/>
            <person name="Roberts A."/>
            <person name="Saif S."/>
            <person name="Shea T."/>
            <person name="Sisk P."/>
            <person name="Sykes S."/>
            <person name="Wortman J."/>
            <person name="Nusbaum C."/>
            <person name="Birren B."/>
        </authorList>
    </citation>
    <scope>NUCLEOTIDE SEQUENCE [LARGE SCALE GENOMIC DNA]</scope>
    <source>
        <strain evidence="3">ACHKN1017</strain>
    </source>
</reference>
<feature type="region of interest" description="Disordered" evidence="1">
    <location>
        <begin position="1"/>
        <end position="54"/>
    </location>
</feature>
<evidence type="ECO:0000313" key="2">
    <source>
        <dbReference type="EnsemblMetazoa" id="ACHR006938-PA"/>
    </source>
</evidence>
<name>A0A182K853_9DIPT</name>
<dbReference type="VEuPathDB" id="VectorBase:ACHR006938"/>
<evidence type="ECO:0000313" key="3">
    <source>
        <dbReference type="Proteomes" id="UP000075881"/>
    </source>
</evidence>
<feature type="compositionally biased region" description="Pro residues" evidence="1">
    <location>
        <begin position="297"/>
        <end position="308"/>
    </location>
</feature>
<dbReference type="EnsemblMetazoa" id="ACHR006938-RA">
    <property type="protein sequence ID" value="ACHR006938-PA"/>
    <property type="gene ID" value="ACHR006938"/>
</dbReference>
<protein>
    <submittedName>
        <fullName evidence="2">Uncharacterized protein</fullName>
    </submittedName>
</protein>
<reference evidence="2" key="2">
    <citation type="submission" date="2020-05" db="UniProtKB">
        <authorList>
            <consortium name="EnsemblMetazoa"/>
        </authorList>
    </citation>
    <scope>IDENTIFICATION</scope>
    <source>
        <strain evidence="2">ACHKN1017</strain>
    </source>
</reference>
<keyword evidence="3" id="KW-1185">Reference proteome</keyword>
<feature type="compositionally biased region" description="Low complexity" evidence="1">
    <location>
        <begin position="108"/>
        <end position="140"/>
    </location>
</feature>
<sequence length="466" mass="49908">MALAPSNSTHSARNATADSAPPLEPSNKDPVPVTTHIENAAGDKLDFKGDHFFGRDKEEHDYNRQAHLKLEYVRNQDPQLRRFLGKAIVKRQADYPYPPAVYPPTHYEPPTTTTTTTTPAPTTTTTTTTTPAPTTTTTTTEPPPPPPPPPTTTPGVPHEVYGLPGQTEPPQPAAPLSCPDCSFAQLPPLPELVYPSVPAVVVPGPPEPLVPPPVLCTDEQPVPPVDVVPSQEPLYSLNELVGVLLDSPPVPSEPSPAVPATGGPSGCSECNFAQLPALPELVYPSLAPASPTELPTQPSPPPPPPLSPVLPEEPSSLPANCLPVEHRVDGTTDADLVDLRLSKQPSNRLQPRVLSTHSQVILVQSMAPYPVLKANHGHTLPKHINRGALKFTHSRKESNYGAAKRFGQEQVWNRMNDDTVVVLPAEDSQGQLSQIVVCTVDCNAVEDRVHAPETPAGEIPSDGRLW</sequence>
<feature type="compositionally biased region" description="Basic and acidic residues" evidence="1">
    <location>
        <begin position="41"/>
        <end position="54"/>
    </location>
</feature>